<protein>
    <submittedName>
        <fullName evidence="1">Uncharacterized protein</fullName>
    </submittedName>
</protein>
<accession>A0A0E9U939</accession>
<name>A0A0E9U939_ANGAN</name>
<sequence>MILVKQNYDISGERHWISHIRGCHGNAM</sequence>
<evidence type="ECO:0000313" key="1">
    <source>
        <dbReference type="EMBL" id="JAH61473.1"/>
    </source>
</evidence>
<reference evidence="1" key="1">
    <citation type="submission" date="2014-11" db="EMBL/GenBank/DDBJ databases">
        <authorList>
            <person name="Amaro Gonzalez C."/>
        </authorList>
    </citation>
    <scope>NUCLEOTIDE SEQUENCE</scope>
</reference>
<proteinExistence type="predicted"/>
<organism evidence="1">
    <name type="scientific">Anguilla anguilla</name>
    <name type="common">European freshwater eel</name>
    <name type="synonym">Muraena anguilla</name>
    <dbReference type="NCBI Taxonomy" id="7936"/>
    <lineage>
        <taxon>Eukaryota</taxon>
        <taxon>Metazoa</taxon>
        <taxon>Chordata</taxon>
        <taxon>Craniata</taxon>
        <taxon>Vertebrata</taxon>
        <taxon>Euteleostomi</taxon>
        <taxon>Actinopterygii</taxon>
        <taxon>Neopterygii</taxon>
        <taxon>Teleostei</taxon>
        <taxon>Anguilliformes</taxon>
        <taxon>Anguillidae</taxon>
        <taxon>Anguilla</taxon>
    </lineage>
</organism>
<reference evidence="1" key="2">
    <citation type="journal article" date="2015" name="Fish Shellfish Immunol.">
        <title>Early steps in the European eel (Anguilla anguilla)-Vibrio vulnificus interaction in the gills: Role of the RtxA13 toxin.</title>
        <authorList>
            <person name="Callol A."/>
            <person name="Pajuelo D."/>
            <person name="Ebbesson L."/>
            <person name="Teles M."/>
            <person name="MacKenzie S."/>
            <person name="Amaro C."/>
        </authorList>
    </citation>
    <scope>NUCLEOTIDE SEQUENCE</scope>
</reference>
<dbReference type="EMBL" id="GBXM01047104">
    <property type="protein sequence ID" value="JAH61473.1"/>
    <property type="molecule type" value="Transcribed_RNA"/>
</dbReference>
<dbReference type="AlphaFoldDB" id="A0A0E9U939"/>